<dbReference type="PANTHER" id="PTHR31793">
    <property type="entry name" value="4-HYDROXYBENZOYL-COA THIOESTERASE FAMILY MEMBER"/>
    <property type="match status" value="1"/>
</dbReference>
<protein>
    <submittedName>
        <fullName evidence="1">Acyl-CoA thioester hydrolase</fullName>
    </submittedName>
</protein>
<sequence>MGEAFSMRFTVRAYELDPQRHLTGPVYVQYADHTRYECVRAAGVSVDELLDDGMGPVNLETVLRFRHELRGGDEVDVTCAFHWGSGRTYRVEQSFTRADGVLAAEVSSVSGLLDLRTRHLVPDPATHWRARATHPEQLNLDR</sequence>
<gene>
    <name evidence="1" type="ORF">SAMN05421810_10324</name>
</gene>
<dbReference type="RefSeq" id="WP_166677882.1">
    <property type="nucleotide sequence ID" value="NZ_FOWW01000003.1"/>
</dbReference>
<dbReference type="Proteomes" id="UP000198727">
    <property type="component" value="Unassembled WGS sequence"/>
</dbReference>
<dbReference type="InterPro" id="IPR050563">
    <property type="entry name" value="4-hydroxybenzoyl-CoA_TE"/>
</dbReference>
<dbReference type="EMBL" id="FOWW01000003">
    <property type="protein sequence ID" value="SFP66245.1"/>
    <property type="molecule type" value="Genomic_DNA"/>
</dbReference>
<accession>A0A1I5S699</accession>
<evidence type="ECO:0000313" key="2">
    <source>
        <dbReference type="Proteomes" id="UP000198727"/>
    </source>
</evidence>
<dbReference type="STRING" id="587909.SAMN05421810_10324"/>
<dbReference type="Pfam" id="PF13279">
    <property type="entry name" value="4HBT_2"/>
    <property type="match status" value="1"/>
</dbReference>
<proteinExistence type="predicted"/>
<name>A0A1I5S699_9PSEU</name>
<dbReference type="PANTHER" id="PTHR31793:SF24">
    <property type="entry name" value="LONG-CHAIN ACYL-COA THIOESTERASE FADM"/>
    <property type="match status" value="1"/>
</dbReference>
<keyword evidence="2" id="KW-1185">Reference proteome</keyword>
<dbReference type="InterPro" id="IPR029069">
    <property type="entry name" value="HotDog_dom_sf"/>
</dbReference>
<dbReference type="Gene3D" id="3.10.129.10">
    <property type="entry name" value="Hotdog Thioesterase"/>
    <property type="match status" value="1"/>
</dbReference>
<reference evidence="2" key="1">
    <citation type="submission" date="2016-10" db="EMBL/GenBank/DDBJ databases">
        <authorList>
            <person name="Varghese N."/>
            <person name="Submissions S."/>
        </authorList>
    </citation>
    <scope>NUCLEOTIDE SEQUENCE [LARGE SCALE GENOMIC DNA]</scope>
    <source>
        <strain evidence="2">CGMCC 4.5579</strain>
    </source>
</reference>
<dbReference type="SUPFAM" id="SSF54637">
    <property type="entry name" value="Thioesterase/thiol ester dehydrase-isomerase"/>
    <property type="match status" value="1"/>
</dbReference>
<dbReference type="GO" id="GO:0047617">
    <property type="term" value="F:fatty acyl-CoA hydrolase activity"/>
    <property type="evidence" value="ECO:0007669"/>
    <property type="project" value="TreeGrafter"/>
</dbReference>
<dbReference type="CDD" id="cd00586">
    <property type="entry name" value="4HBT"/>
    <property type="match status" value="1"/>
</dbReference>
<evidence type="ECO:0000313" key="1">
    <source>
        <dbReference type="EMBL" id="SFP66245.1"/>
    </source>
</evidence>
<organism evidence="1 2">
    <name type="scientific">Amycolatopsis arida</name>
    <dbReference type="NCBI Taxonomy" id="587909"/>
    <lineage>
        <taxon>Bacteria</taxon>
        <taxon>Bacillati</taxon>
        <taxon>Actinomycetota</taxon>
        <taxon>Actinomycetes</taxon>
        <taxon>Pseudonocardiales</taxon>
        <taxon>Pseudonocardiaceae</taxon>
        <taxon>Amycolatopsis</taxon>
    </lineage>
</organism>
<dbReference type="AlphaFoldDB" id="A0A1I5S699"/>
<keyword evidence="1" id="KW-0378">Hydrolase</keyword>